<reference evidence="2" key="1">
    <citation type="submission" date="2020-09" db="EMBL/GenBank/DDBJ databases">
        <title>Iningainema tapete sp. nov. (Scytonemataceae, Cyanobacteria) from greenhouses in central Florida (USA) produces two types of nodularin with biosynthetic potential for microcystin-LR and anabaenopeptins.</title>
        <authorList>
            <person name="Berthold D.E."/>
            <person name="Lefler F.W."/>
            <person name="Huang I.-S."/>
            <person name="Abdulla H."/>
            <person name="Zimba P.V."/>
            <person name="Laughinghouse H.D. IV."/>
        </authorList>
    </citation>
    <scope>NUCLEOTIDE SEQUENCE</scope>
    <source>
        <strain evidence="2">BLCCT55</strain>
    </source>
</reference>
<accession>A0A8J6XIA9</accession>
<dbReference type="Proteomes" id="UP000629098">
    <property type="component" value="Unassembled WGS sequence"/>
</dbReference>
<dbReference type="SUPFAM" id="SSF82185">
    <property type="entry name" value="Histone H3 K4-specific methyltransferase SET7/9 N-terminal domain"/>
    <property type="match status" value="1"/>
</dbReference>
<proteinExistence type="predicted"/>
<dbReference type="Pfam" id="PF02493">
    <property type="entry name" value="MORN"/>
    <property type="match status" value="2"/>
</dbReference>
<sequence length="54" mass="6078">MDGKKHGKGLCIYATGYRYKGEYRNNQPNGRGVMLFPNGMRQEGIWVNGAWIGS</sequence>
<evidence type="ECO:0008006" key="4">
    <source>
        <dbReference type="Google" id="ProtNLM"/>
    </source>
</evidence>
<gene>
    <name evidence="2" type="ORF">ICL16_12425</name>
</gene>
<keyword evidence="1" id="KW-0677">Repeat</keyword>
<organism evidence="2 3">
    <name type="scientific">Iningainema tapete BLCC-T55</name>
    <dbReference type="NCBI Taxonomy" id="2748662"/>
    <lineage>
        <taxon>Bacteria</taxon>
        <taxon>Bacillati</taxon>
        <taxon>Cyanobacteriota</taxon>
        <taxon>Cyanophyceae</taxon>
        <taxon>Nostocales</taxon>
        <taxon>Scytonemataceae</taxon>
        <taxon>Iningainema tapete</taxon>
    </lineage>
</organism>
<evidence type="ECO:0000313" key="3">
    <source>
        <dbReference type="Proteomes" id="UP000629098"/>
    </source>
</evidence>
<dbReference type="AlphaFoldDB" id="A0A8J6XIA9"/>
<evidence type="ECO:0000256" key="1">
    <source>
        <dbReference type="ARBA" id="ARBA00022737"/>
    </source>
</evidence>
<dbReference type="Gene3D" id="2.20.110.10">
    <property type="entry name" value="Histone H3 K4-specific methyltransferase SET7/9 N-terminal domain"/>
    <property type="match status" value="1"/>
</dbReference>
<name>A0A8J6XIA9_9CYAN</name>
<dbReference type="EMBL" id="JACXAE010000046">
    <property type="protein sequence ID" value="MBD2772856.1"/>
    <property type="molecule type" value="Genomic_DNA"/>
</dbReference>
<dbReference type="SMART" id="SM00698">
    <property type="entry name" value="MORN"/>
    <property type="match status" value="1"/>
</dbReference>
<evidence type="ECO:0000313" key="2">
    <source>
        <dbReference type="EMBL" id="MBD2772856.1"/>
    </source>
</evidence>
<keyword evidence="3" id="KW-1185">Reference proteome</keyword>
<dbReference type="InterPro" id="IPR003409">
    <property type="entry name" value="MORN"/>
</dbReference>
<comment type="caution">
    <text evidence="2">The sequence shown here is derived from an EMBL/GenBank/DDBJ whole genome shotgun (WGS) entry which is preliminary data.</text>
</comment>
<protein>
    <recommendedName>
        <fullName evidence="4">MORN repeat-containing protein</fullName>
    </recommendedName>
</protein>